<evidence type="ECO:0000313" key="3">
    <source>
        <dbReference type="EMBL" id="CAG9280984.1"/>
    </source>
</evidence>
<dbReference type="AlphaFoldDB" id="A0A8J9S3P7"/>
<evidence type="ECO:0000256" key="2">
    <source>
        <dbReference type="SAM" id="Phobius"/>
    </source>
</evidence>
<evidence type="ECO:0000256" key="1">
    <source>
        <dbReference type="SAM" id="MobiDB-lite"/>
    </source>
</evidence>
<keyword evidence="2" id="KW-1133">Transmembrane helix</keyword>
<feature type="region of interest" description="Disordered" evidence="1">
    <location>
        <begin position="104"/>
        <end position="142"/>
    </location>
</feature>
<dbReference type="EMBL" id="OU594955">
    <property type="protein sequence ID" value="CAG9280984.1"/>
    <property type="molecule type" value="Genomic_DNA"/>
</dbReference>
<protein>
    <submittedName>
        <fullName evidence="3">Uncharacterized protein</fullName>
    </submittedName>
</protein>
<accession>A0A8J9S3P7</accession>
<feature type="transmembrane region" description="Helical" evidence="2">
    <location>
        <begin position="414"/>
        <end position="433"/>
    </location>
</feature>
<proteinExistence type="predicted"/>
<sequence length="523" mass="58720">MDFARWMSFLGGWDCVEVEEKDSSKTWTTRLQDDLEAVCFPHKNLDSPERIKIPNRTVSEEESPRLRPAEVRIHSSEIVNEECPRYGDSVRKPETHVLTVDPKVATHTSSQPQRTFPSATLPTPPQNRQNIPDNTANNLPLRKEDLATPPRPLVFSRAHSFQSHTKHQTRERLGNRDRIPKEMPAVKNFDDDVNRLVATRHGSKYGSGVEAANLSEDSYVATETSMDSGDLRTLERGDRSPDLCVGVMTGSPNVASGTEQQDRFSGDAFEGDSRSTDRALPLGKRNYTRKERHFRWFAHGKMWTSIAVLLSICGSLMSVLSRRSTRFVVLSEPLNIAPVYNAVDKIGMIRMELCYNTSVVSESGCTVIPLTTEDVDDNMFELARIFLTLSALSGVFFTIFLCSAVYWQSINLKPIGIGFIVTYFFQSFSMIFFDSMICSDKNCRVGSGSLLSIFASLCWIGACLATAKMDAFKIIAQRRRRRHARRLAKTRKMVRKASSETVKTTSSRESDGSNSVIDLEVNG</sequence>
<reference evidence="3" key="1">
    <citation type="submission" date="2022-02" db="EMBL/GenBank/DDBJ databases">
        <authorList>
            <person name="Giguere J D."/>
        </authorList>
    </citation>
    <scope>NUCLEOTIDE SEQUENCE</scope>
    <source>
        <strain evidence="3">CCAP 1055/1</strain>
    </source>
</reference>
<feature type="compositionally biased region" description="Polar residues" evidence="1">
    <location>
        <begin position="106"/>
        <end position="138"/>
    </location>
</feature>
<keyword evidence="2" id="KW-0472">Membrane</keyword>
<feature type="compositionally biased region" description="Polar residues" evidence="1">
    <location>
        <begin position="250"/>
        <end position="259"/>
    </location>
</feature>
<dbReference type="Proteomes" id="UP000836788">
    <property type="component" value="Chromosome 14"/>
</dbReference>
<feature type="transmembrane region" description="Helical" evidence="2">
    <location>
        <begin position="385"/>
        <end position="407"/>
    </location>
</feature>
<feature type="transmembrane region" description="Helical" evidence="2">
    <location>
        <begin position="453"/>
        <end position="476"/>
    </location>
</feature>
<keyword evidence="2" id="KW-0812">Transmembrane</keyword>
<name>A0A8J9S3P7_PHATR</name>
<organism evidence="3">
    <name type="scientific">Phaeodactylum tricornutum</name>
    <name type="common">Diatom</name>
    <dbReference type="NCBI Taxonomy" id="2850"/>
    <lineage>
        <taxon>Eukaryota</taxon>
        <taxon>Sar</taxon>
        <taxon>Stramenopiles</taxon>
        <taxon>Ochrophyta</taxon>
        <taxon>Bacillariophyta</taxon>
        <taxon>Bacillariophyceae</taxon>
        <taxon>Bacillariophycidae</taxon>
        <taxon>Naviculales</taxon>
        <taxon>Phaeodactylaceae</taxon>
        <taxon>Phaeodactylum</taxon>
    </lineage>
</organism>
<feature type="region of interest" description="Disordered" evidence="1">
    <location>
        <begin position="250"/>
        <end position="275"/>
    </location>
</feature>
<feature type="region of interest" description="Disordered" evidence="1">
    <location>
        <begin position="490"/>
        <end position="523"/>
    </location>
</feature>
<feature type="compositionally biased region" description="Basic and acidic residues" evidence="1">
    <location>
        <begin position="260"/>
        <end position="275"/>
    </location>
</feature>
<gene>
    <name evidence="3" type="ORF">PTTT1_LOCUS15033</name>
</gene>